<dbReference type="Pfam" id="PF14103">
    <property type="entry name" value="DUF4276"/>
    <property type="match status" value="1"/>
</dbReference>
<protein>
    <recommendedName>
        <fullName evidence="3">DUF4276 family protein</fullName>
    </recommendedName>
</protein>
<proteinExistence type="predicted"/>
<sequence>MRQVVILVEGQTEEALVKEVLGPAASMRGTYVTPVVVTTSATPTGAHHGGGHWKHYHTQLQDLLKASHWHRVGLLLDYYQYPKGAPEREEATSSESLGSTGRQATLMAALRAEYPDPRFRPLVVLHEIEALVLAAIDAGQGDGLLPRQGLAELRQAITRAHGPEQVNDGPSTAPSKRLEAADPGYMKTVTGPLLVSEAGLPAVLERCPTFKDWWDDLLA</sequence>
<gene>
    <name evidence="1" type="ORF">BKH30_00200</name>
</gene>
<reference evidence="1 2" key="1">
    <citation type="submission" date="2016-12" db="EMBL/GenBank/DDBJ databases">
        <title>Genomic comparison of strains in the 'Actinomyces naeslundii' group.</title>
        <authorList>
            <person name="Mughal S.R."/>
            <person name="Do T."/>
            <person name="Gilbert S.C."/>
            <person name="Witherden E.A."/>
            <person name="Didelot X."/>
            <person name="Beighton D."/>
        </authorList>
    </citation>
    <scope>NUCLEOTIDE SEQUENCE [LARGE SCALE GENOMIC DNA]</scope>
    <source>
        <strain evidence="1 2">S24V</strain>
    </source>
</reference>
<dbReference type="Proteomes" id="UP000186855">
    <property type="component" value="Unassembled WGS sequence"/>
</dbReference>
<evidence type="ECO:0000313" key="1">
    <source>
        <dbReference type="EMBL" id="OLO57285.1"/>
    </source>
</evidence>
<dbReference type="EMBL" id="MSKI01000002">
    <property type="protein sequence ID" value="OLO57285.1"/>
    <property type="molecule type" value="Genomic_DNA"/>
</dbReference>
<dbReference type="InterPro" id="IPR025455">
    <property type="entry name" value="DUF4276"/>
</dbReference>
<evidence type="ECO:0008006" key="3">
    <source>
        <dbReference type="Google" id="ProtNLM"/>
    </source>
</evidence>
<name>A0A1Q8W4G1_9ACTO</name>
<dbReference type="AlphaFoldDB" id="A0A1Q8W4G1"/>
<evidence type="ECO:0000313" key="2">
    <source>
        <dbReference type="Proteomes" id="UP000186855"/>
    </source>
</evidence>
<comment type="caution">
    <text evidence="1">The sequence shown here is derived from an EMBL/GenBank/DDBJ whole genome shotgun (WGS) entry which is preliminary data.</text>
</comment>
<accession>A0A1Q8W4G1</accession>
<organism evidence="1 2">
    <name type="scientific">Actinomyces oris</name>
    <dbReference type="NCBI Taxonomy" id="544580"/>
    <lineage>
        <taxon>Bacteria</taxon>
        <taxon>Bacillati</taxon>
        <taxon>Actinomycetota</taxon>
        <taxon>Actinomycetes</taxon>
        <taxon>Actinomycetales</taxon>
        <taxon>Actinomycetaceae</taxon>
        <taxon>Actinomyces</taxon>
    </lineage>
</organism>